<reference evidence="1 2" key="1">
    <citation type="submission" date="2019-02" db="EMBL/GenBank/DDBJ databases">
        <title>Bacterial novel species Mucilaginibacter sp. 17JY9-4 isolated from soil.</title>
        <authorList>
            <person name="Jung H.-Y."/>
        </authorList>
    </citation>
    <scope>NUCLEOTIDE SEQUENCE [LARGE SCALE GENOMIC DNA]</scope>
    <source>
        <strain evidence="1 2">17JY9-4</strain>
    </source>
</reference>
<dbReference type="InterPro" id="IPR007367">
    <property type="entry name" value="DUF433"/>
</dbReference>
<dbReference type="PANTHER" id="PTHR34849:SF3">
    <property type="entry name" value="SSR2962 PROTEIN"/>
    <property type="match status" value="1"/>
</dbReference>
<keyword evidence="2" id="KW-1185">Reference proteome</keyword>
<dbReference type="Pfam" id="PF04255">
    <property type="entry name" value="DUF433"/>
    <property type="match status" value="1"/>
</dbReference>
<dbReference type="InterPro" id="IPR009057">
    <property type="entry name" value="Homeodomain-like_sf"/>
</dbReference>
<gene>
    <name evidence="1" type="ORF">EWM62_09085</name>
</gene>
<dbReference type="AlphaFoldDB" id="A0A4Q5LNR4"/>
<dbReference type="InterPro" id="IPR036388">
    <property type="entry name" value="WH-like_DNA-bd_sf"/>
</dbReference>
<name>A0A4Q5LNR4_9SPHI</name>
<dbReference type="PANTHER" id="PTHR34849">
    <property type="entry name" value="SSL5025 PROTEIN"/>
    <property type="match status" value="1"/>
</dbReference>
<dbReference type="Gene3D" id="1.10.10.10">
    <property type="entry name" value="Winged helix-like DNA-binding domain superfamily/Winged helix DNA-binding domain"/>
    <property type="match status" value="1"/>
</dbReference>
<dbReference type="EMBL" id="SEWG01000003">
    <property type="protein sequence ID" value="RYU90993.1"/>
    <property type="molecule type" value="Genomic_DNA"/>
</dbReference>
<evidence type="ECO:0000313" key="1">
    <source>
        <dbReference type="EMBL" id="RYU90993.1"/>
    </source>
</evidence>
<dbReference type="Proteomes" id="UP000293331">
    <property type="component" value="Unassembled WGS sequence"/>
</dbReference>
<dbReference type="SUPFAM" id="SSF46689">
    <property type="entry name" value="Homeodomain-like"/>
    <property type="match status" value="1"/>
</dbReference>
<protein>
    <submittedName>
        <fullName evidence="1">DUF433 domain-containing protein</fullName>
    </submittedName>
</protein>
<dbReference type="OrthoDB" id="9809529at2"/>
<evidence type="ECO:0000313" key="2">
    <source>
        <dbReference type="Proteomes" id="UP000293331"/>
    </source>
</evidence>
<sequence length="79" mass="8630">MNVHQVINIDNNILSGQPVFTGTRVPVDSLFDHLEAGVSLDEFLEDFPSVTKDQAVALLDMANKIVTSKDIAKLYEAVA</sequence>
<organism evidence="1 2">
    <name type="scientific">Mucilaginibacter terrigena</name>
    <dbReference type="NCBI Taxonomy" id="2492395"/>
    <lineage>
        <taxon>Bacteria</taxon>
        <taxon>Pseudomonadati</taxon>
        <taxon>Bacteroidota</taxon>
        <taxon>Sphingobacteriia</taxon>
        <taxon>Sphingobacteriales</taxon>
        <taxon>Sphingobacteriaceae</taxon>
        <taxon>Mucilaginibacter</taxon>
    </lineage>
</organism>
<comment type="caution">
    <text evidence="1">The sequence shown here is derived from an EMBL/GenBank/DDBJ whole genome shotgun (WGS) entry which is preliminary data.</text>
</comment>
<proteinExistence type="predicted"/>
<accession>A0A4Q5LNR4</accession>